<feature type="binding site" evidence="9">
    <location>
        <position position="197"/>
    </location>
    <ligand>
        <name>Mg(2+)</name>
        <dbReference type="ChEBI" id="CHEBI:18420"/>
    </ligand>
</feature>
<dbReference type="EC" id="2.7.6.1" evidence="9"/>
<comment type="subunit">
    <text evidence="9">Homohexamer.</text>
</comment>
<dbReference type="NCBIfam" id="TIGR01251">
    <property type="entry name" value="ribP_PPkin"/>
    <property type="match status" value="1"/>
</dbReference>
<proteinExistence type="inferred from homology"/>
<keyword evidence="7 9" id="KW-0460">Magnesium</keyword>
<feature type="active site" evidence="9">
    <location>
        <position position="220"/>
    </location>
</feature>
<dbReference type="CDD" id="cd06223">
    <property type="entry name" value="PRTases_typeI"/>
    <property type="match status" value="1"/>
</dbReference>
<keyword evidence="12" id="KW-1185">Reference proteome</keyword>
<keyword evidence="2 9" id="KW-0479">Metal-binding</keyword>
<dbReference type="UniPathway" id="UPA00087">
    <property type="reaction ID" value="UER00172"/>
</dbReference>
<dbReference type="FunFam" id="3.40.50.2020:FF:000007">
    <property type="entry name" value="Ribose-phosphate pyrophosphokinase"/>
    <property type="match status" value="1"/>
</dbReference>
<evidence type="ECO:0000313" key="11">
    <source>
        <dbReference type="EMBL" id="GGI03711.1"/>
    </source>
</evidence>
<evidence type="ECO:0000256" key="5">
    <source>
        <dbReference type="ARBA" id="ARBA00022777"/>
    </source>
</evidence>
<feature type="binding site" evidence="9">
    <location>
        <position position="248"/>
    </location>
    <ligand>
        <name>D-ribose 5-phosphate</name>
        <dbReference type="ChEBI" id="CHEBI:78346"/>
    </ligand>
</feature>
<evidence type="ECO:0000256" key="2">
    <source>
        <dbReference type="ARBA" id="ARBA00022723"/>
    </source>
</evidence>
<feature type="binding site" evidence="9">
    <location>
        <begin position="59"/>
        <end position="61"/>
    </location>
    <ligand>
        <name>ATP</name>
        <dbReference type="ChEBI" id="CHEBI:30616"/>
    </ligand>
</feature>
<reference evidence="11" key="1">
    <citation type="journal article" date="2014" name="Int. J. Syst. Evol. Microbiol.">
        <title>Complete genome sequence of Corynebacterium casei LMG S-19264T (=DSM 44701T), isolated from a smear-ripened cheese.</title>
        <authorList>
            <consortium name="US DOE Joint Genome Institute (JGI-PGF)"/>
            <person name="Walter F."/>
            <person name="Albersmeier A."/>
            <person name="Kalinowski J."/>
            <person name="Ruckert C."/>
        </authorList>
    </citation>
    <scope>NUCLEOTIDE SEQUENCE</scope>
    <source>
        <strain evidence="11">CGMCC 1.14988</strain>
    </source>
</reference>
<evidence type="ECO:0000256" key="4">
    <source>
        <dbReference type="ARBA" id="ARBA00022741"/>
    </source>
</evidence>
<dbReference type="GO" id="GO:0000287">
    <property type="term" value="F:magnesium ion binding"/>
    <property type="evidence" value="ECO:0007669"/>
    <property type="project" value="UniProtKB-UniRule"/>
</dbReference>
<evidence type="ECO:0000256" key="3">
    <source>
        <dbReference type="ARBA" id="ARBA00022727"/>
    </source>
</evidence>
<comment type="catalytic activity">
    <reaction evidence="8 9">
        <text>D-ribose 5-phosphate + ATP = 5-phospho-alpha-D-ribose 1-diphosphate + AMP + H(+)</text>
        <dbReference type="Rhea" id="RHEA:15609"/>
        <dbReference type="ChEBI" id="CHEBI:15378"/>
        <dbReference type="ChEBI" id="CHEBI:30616"/>
        <dbReference type="ChEBI" id="CHEBI:58017"/>
        <dbReference type="ChEBI" id="CHEBI:78346"/>
        <dbReference type="ChEBI" id="CHEBI:456215"/>
        <dbReference type="EC" id="2.7.6.1"/>
    </reaction>
</comment>
<comment type="caution">
    <text evidence="11">The sequence shown here is derived from an EMBL/GenBank/DDBJ whole genome shotgun (WGS) entry which is preliminary data.</text>
</comment>
<comment type="subcellular location">
    <subcellularLocation>
        <location evidence="9">Cytoplasm</location>
    </subcellularLocation>
</comment>
<dbReference type="GO" id="GO:0005524">
    <property type="term" value="F:ATP binding"/>
    <property type="evidence" value="ECO:0007669"/>
    <property type="project" value="UniProtKB-KW"/>
</dbReference>
<dbReference type="PANTHER" id="PTHR10210:SF41">
    <property type="entry name" value="RIBOSE-PHOSPHATE PYROPHOSPHOKINASE 1, CHLOROPLASTIC"/>
    <property type="match status" value="1"/>
</dbReference>
<dbReference type="EMBL" id="BMHA01000002">
    <property type="protein sequence ID" value="GGI03711.1"/>
    <property type="molecule type" value="Genomic_DNA"/>
</dbReference>
<keyword evidence="5 9" id="KW-0418">Kinase</keyword>
<dbReference type="GO" id="GO:0005737">
    <property type="term" value="C:cytoplasm"/>
    <property type="evidence" value="ECO:0007669"/>
    <property type="project" value="UniProtKB-SubCell"/>
</dbReference>
<protein>
    <recommendedName>
        <fullName evidence="9">Ribose-phosphate pyrophosphokinase</fullName>
        <shortName evidence="9">RPPK</shortName>
        <ecNumber evidence="9">2.7.6.1</ecNumber>
    </recommendedName>
    <alternativeName>
        <fullName evidence="9">5-phospho-D-ribosyl alpha-1-diphosphate synthase</fullName>
    </alternativeName>
    <alternativeName>
        <fullName evidence="9">Phosphoribosyl diphosphate synthase</fullName>
    </alternativeName>
    <alternativeName>
        <fullName evidence="9">Phosphoribosyl pyrophosphate synthase</fullName>
        <shortName evidence="9">P-Rib-PP synthase</shortName>
        <shortName evidence="9">PRPP synthase</shortName>
        <shortName evidence="9">PRPPase</shortName>
    </alternativeName>
</protein>
<comment type="pathway">
    <text evidence="9">Metabolic intermediate biosynthesis; 5-phospho-alpha-D-ribose 1-diphosphate biosynthesis; 5-phospho-alpha-D-ribose 1-diphosphate from D-ribose 5-phosphate (route I): step 1/1.</text>
</comment>
<name>A0A8J3EST1_9ACTN</name>
<evidence type="ECO:0000259" key="10">
    <source>
        <dbReference type="Pfam" id="PF13793"/>
    </source>
</evidence>
<dbReference type="InterPro" id="IPR037515">
    <property type="entry name" value="Rib-P_diPkinase_bac"/>
</dbReference>
<keyword evidence="9" id="KW-0963">Cytoplasm</keyword>
<keyword evidence="1 9" id="KW-0808">Transferase</keyword>
<dbReference type="SMART" id="SM01400">
    <property type="entry name" value="Pribosyltran_N"/>
    <property type="match status" value="1"/>
</dbReference>
<evidence type="ECO:0000256" key="1">
    <source>
        <dbReference type="ARBA" id="ARBA00022679"/>
    </source>
</evidence>
<dbReference type="GO" id="GO:0002189">
    <property type="term" value="C:ribose phosphate diphosphokinase complex"/>
    <property type="evidence" value="ECO:0007669"/>
    <property type="project" value="TreeGrafter"/>
</dbReference>
<feature type="binding site" evidence="9">
    <location>
        <begin position="252"/>
        <end position="256"/>
    </location>
    <ligand>
        <name>D-ribose 5-phosphate</name>
        <dbReference type="ChEBI" id="CHEBI:78346"/>
    </ligand>
</feature>
<feature type="binding site" evidence="9">
    <location>
        <position position="222"/>
    </location>
    <ligand>
        <name>D-ribose 5-phosphate</name>
        <dbReference type="ChEBI" id="CHEBI:78346"/>
    </ligand>
</feature>
<dbReference type="InterPro" id="IPR000842">
    <property type="entry name" value="PRib_PP_synth_CS"/>
</dbReference>
<dbReference type="InterPro" id="IPR029057">
    <property type="entry name" value="PRTase-like"/>
</dbReference>
<dbReference type="GO" id="GO:0006164">
    <property type="term" value="P:purine nucleotide biosynthetic process"/>
    <property type="evidence" value="ECO:0007669"/>
    <property type="project" value="TreeGrafter"/>
</dbReference>
<evidence type="ECO:0000256" key="7">
    <source>
        <dbReference type="ARBA" id="ARBA00022842"/>
    </source>
</evidence>
<comment type="similarity">
    <text evidence="9">Belongs to the ribose-phosphate pyrophosphokinase family. Class I subfamily.</text>
</comment>
<dbReference type="PROSITE" id="PS00114">
    <property type="entry name" value="PRPP_SYNTHASE"/>
    <property type="match status" value="1"/>
</dbReference>
<dbReference type="Proteomes" id="UP000650511">
    <property type="component" value="Unassembled WGS sequence"/>
</dbReference>
<keyword evidence="3 9" id="KW-0545">Nucleotide biosynthesis</keyword>
<evidence type="ECO:0000313" key="12">
    <source>
        <dbReference type="Proteomes" id="UP000650511"/>
    </source>
</evidence>
<dbReference type="Pfam" id="PF13793">
    <property type="entry name" value="Pribosyltran_N"/>
    <property type="match status" value="1"/>
</dbReference>
<keyword evidence="6 9" id="KW-0067">ATP-binding</keyword>
<gene>
    <name evidence="9 11" type="primary">prs</name>
    <name evidence="11" type="ORF">GCM10011354_05400</name>
</gene>
<dbReference type="GO" id="GO:0016301">
    <property type="term" value="F:kinase activity"/>
    <property type="evidence" value="ECO:0007669"/>
    <property type="project" value="UniProtKB-KW"/>
</dbReference>
<dbReference type="InterPro" id="IPR005946">
    <property type="entry name" value="Rib-P_diPkinase"/>
</dbReference>
<dbReference type="NCBIfam" id="NF002320">
    <property type="entry name" value="PRK01259.1"/>
    <property type="match status" value="1"/>
</dbReference>
<evidence type="ECO:0000256" key="8">
    <source>
        <dbReference type="ARBA" id="ARBA00049535"/>
    </source>
</evidence>
<sequence>MDGYRPRLPLLPRVEAAVEVVTKKRMHIFTGSSYPELAREVADHLGMRVGEVKLAQFANGELYARFGESVRGGDVFVIQSHLSIPDGMSINDFVIEQLIMLDALKRASAKRTVAVIPYYGYSRSDKKARSREAIAARMIADMYETTGVDRIMSVDLHTGQIQGFFDDPFDHLTALPLLVQWIADNTEAADRVIVSPDAGRVRLTEKFAGHLGAPIAILHKRRDPERQNVSETLDVIGDVEGKDCILIDDMIDTAGTICGAASLLKERGANRVFACATHPVFSGPAAQRLDTSVIEKVVVTNTLPIPEQRRIDKLVVLSIAPILASALRAVFEDQSVSEIFRGENV</sequence>
<dbReference type="AlphaFoldDB" id="A0A8J3EST1"/>
<dbReference type="InterPro" id="IPR029099">
    <property type="entry name" value="Pribosyltran_N"/>
</dbReference>
<evidence type="ECO:0000256" key="9">
    <source>
        <dbReference type="HAMAP-Rule" id="MF_00583"/>
    </source>
</evidence>
<dbReference type="Gene3D" id="3.40.50.2020">
    <property type="match status" value="2"/>
</dbReference>
<dbReference type="GO" id="GO:0006015">
    <property type="term" value="P:5-phosphoribose 1-diphosphate biosynthetic process"/>
    <property type="evidence" value="ECO:0007669"/>
    <property type="project" value="UniProtKB-UniRule"/>
</dbReference>
<comment type="cofactor">
    <cofactor evidence="9">
        <name>Mg(2+)</name>
        <dbReference type="ChEBI" id="CHEBI:18420"/>
    </cofactor>
    <text evidence="9">Binds 2 Mg(2+) ions per subunit.</text>
</comment>
<dbReference type="Pfam" id="PF14572">
    <property type="entry name" value="Pribosyl_synth"/>
    <property type="match status" value="1"/>
</dbReference>
<reference evidence="11" key="2">
    <citation type="submission" date="2020-09" db="EMBL/GenBank/DDBJ databases">
        <authorList>
            <person name="Sun Q."/>
            <person name="Zhou Y."/>
        </authorList>
    </citation>
    <scope>NUCLEOTIDE SEQUENCE</scope>
    <source>
        <strain evidence="11">CGMCC 1.14988</strain>
    </source>
</reference>
<dbReference type="PANTHER" id="PTHR10210">
    <property type="entry name" value="RIBOSE-PHOSPHATE DIPHOSPHOKINASE FAMILY MEMBER"/>
    <property type="match status" value="1"/>
</dbReference>
<organism evidence="11 12">
    <name type="scientific">Egicoccus halophilus</name>
    <dbReference type="NCBI Taxonomy" id="1670830"/>
    <lineage>
        <taxon>Bacteria</taxon>
        <taxon>Bacillati</taxon>
        <taxon>Actinomycetota</taxon>
        <taxon>Nitriliruptoria</taxon>
        <taxon>Egicoccales</taxon>
        <taxon>Egicoccaceae</taxon>
        <taxon>Egicoccus</taxon>
    </lineage>
</organism>
<comment type="function">
    <text evidence="9">Involved in the biosynthesis of the central metabolite phospho-alpha-D-ribosyl-1-pyrophosphate (PRPP) via the transfer of pyrophosphoryl group from ATP to 1-hydroxyl of ribose-5-phosphate (Rib-5-P).</text>
</comment>
<dbReference type="InterPro" id="IPR000836">
    <property type="entry name" value="PRTase_dom"/>
</dbReference>
<dbReference type="SUPFAM" id="SSF53271">
    <property type="entry name" value="PRTase-like"/>
    <property type="match status" value="1"/>
</dbReference>
<dbReference type="NCBIfam" id="NF002844">
    <property type="entry name" value="PRK03092.1"/>
    <property type="match status" value="1"/>
</dbReference>
<evidence type="ECO:0000256" key="6">
    <source>
        <dbReference type="ARBA" id="ARBA00022840"/>
    </source>
</evidence>
<feature type="domain" description="Ribose-phosphate pyrophosphokinase N-terminal" evidence="10">
    <location>
        <begin position="26"/>
        <end position="147"/>
    </location>
</feature>
<feature type="binding site" evidence="9">
    <location>
        <position position="157"/>
    </location>
    <ligand>
        <name>Mg(2+)</name>
        <dbReference type="ChEBI" id="CHEBI:18420"/>
    </ligand>
</feature>
<dbReference type="GO" id="GO:0004749">
    <property type="term" value="F:ribose phosphate diphosphokinase activity"/>
    <property type="evidence" value="ECO:0007669"/>
    <property type="project" value="UniProtKB-UniRule"/>
</dbReference>
<keyword evidence="4 9" id="KW-0547">Nucleotide-binding</keyword>
<dbReference type="HAMAP" id="MF_00583_B">
    <property type="entry name" value="RibP_PPkinase_B"/>
    <property type="match status" value="1"/>
</dbReference>
<dbReference type="GO" id="GO:0009156">
    <property type="term" value="P:ribonucleoside monophosphate biosynthetic process"/>
    <property type="evidence" value="ECO:0007669"/>
    <property type="project" value="InterPro"/>
</dbReference>
<accession>A0A8J3EST1</accession>
<dbReference type="OrthoDB" id="9777067at2"/>
<comment type="caution">
    <text evidence="9">Lacks conserved residue(s) required for the propagation of feature annotation.</text>
</comment>